<reference evidence="2 3" key="1">
    <citation type="journal article" date="2009" name="Nat. Genet.">
        <title>The genome of the cucumber, Cucumis sativus L.</title>
        <authorList>
            <person name="Huang S."/>
            <person name="Li R."/>
            <person name="Zhang Z."/>
            <person name="Li L."/>
            <person name="Gu X."/>
            <person name="Fan W."/>
            <person name="Lucas W.J."/>
            <person name="Wang X."/>
            <person name="Xie B."/>
            <person name="Ni P."/>
            <person name="Ren Y."/>
            <person name="Zhu H."/>
            <person name="Li J."/>
            <person name="Lin K."/>
            <person name="Jin W."/>
            <person name="Fei Z."/>
            <person name="Li G."/>
            <person name="Staub J."/>
            <person name="Kilian A."/>
            <person name="van der Vossen E.A."/>
            <person name="Wu Y."/>
            <person name="Guo J."/>
            <person name="He J."/>
            <person name="Jia Z."/>
            <person name="Ren Y."/>
            <person name="Tian G."/>
            <person name="Lu Y."/>
            <person name="Ruan J."/>
            <person name="Qian W."/>
            <person name="Wang M."/>
            <person name="Huang Q."/>
            <person name="Li B."/>
            <person name="Xuan Z."/>
            <person name="Cao J."/>
            <person name="Asan"/>
            <person name="Wu Z."/>
            <person name="Zhang J."/>
            <person name="Cai Q."/>
            <person name="Bai Y."/>
            <person name="Zhao B."/>
            <person name="Han Y."/>
            <person name="Li Y."/>
            <person name="Li X."/>
            <person name="Wang S."/>
            <person name="Shi Q."/>
            <person name="Liu S."/>
            <person name="Cho W.K."/>
            <person name="Kim J.Y."/>
            <person name="Xu Y."/>
            <person name="Heller-Uszynska K."/>
            <person name="Miao H."/>
            <person name="Cheng Z."/>
            <person name="Zhang S."/>
            <person name="Wu J."/>
            <person name="Yang Y."/>
            <person name="Kang H."/>
            <person name="Li M."/>
            <person name="Liang H."/>
            <person name="Ren X."/>
            <person name="Shi Z."/>
            <person name="Wen M."/>
            <person name="Jian M."/>
            <person name="Yang H."/>
            <person name="Zhang G."/>
            <person name="Yang Z."/>
            <person name="Chen R."/>
            <person name="Liu S."/>
            <person name="Li J."/>
            <person name="Ma L."/>
            <person name="Liu H."/>
            <person name="Zhou Y."/>
            <person name="Zhao J."/>
            <person name="Fang X."/>
            <person name="Li G."/>
            <person name="Fang L."/>
            <person name="Li Y."/>
            <person name="Liu D."/>
            <person name="Zheng H."/>
            <person name="Zhang Y."/>
            <person name="Qin N."/>
            <person name="Li Z."/>
            <person name="Yang G."/>
            <person name="Yang S."/>
            <person name="Bolund L."/>
            <person name="Kristiansen K."/>
            <person name="Zheng H."/>
            <person name="Li S."/>
            <person name="Zhang X."/>
            <person name="Yang H."/>
            <person name="Wang J."/>
            <person name="Sun R."/>
            <person name="Zhang B."/>
            <person name="Jiang S."/>
            <person name="Wang J."/>
            <person name="Du Y."/>
            <person name="Li S."/>
        </authorList>
    </citation>
    <scope>NUCLEOTIDE SEQUENCE [LARGE SCALE GENOMIC DNA]</scope>
    <source>
        <strain evidence="3">cv. 9930</strain>
    </source>
</reference>
<dbReference type="Proteomes" id="UP000029981">
    <property type="component" value="Chromosome 7"/>
</dbReference>
<dbReference type="EMBL" id="CM002928">
    <property type="protein sequence ID" value="KGN44093.1"/>
    <property type="molecule type" value="Genomic_DNA"/>
</dbReference>
<gene>
    <name evidence="2" type="ORF">Csa_7G184150</name>
</gene>
<keyword evidence="1" id="KW-0812">Transmembrane</keyword>
<dbReference type="Gramene" id="KGN44093">
    <property type="protein sequence ID" value="KGN44093"/>
    <property type="gene ID" value="Csa_7G184150"/>
</dbReference>
<proteinExistence type="predicted"/>
<protein>
    <submittedName>
        <fullName evidence="2">Uncharacterized protein</fullName>
    </submittedName>
</protein>
<keyword evidence="3" id="KW-1185">Reference proteome</keyword>
<keyword evidence="1" id="KW-0472">Membrane</keyword>
<name>A0A0A0K3L7_CUCSA</name>
<reference evidence="2 3" key="2">
    <citation type="journal article" date="2009" name="PLoS ONE">
        <title>An integrated genetic and cytogenetic map of the cucumber genome.</title>
        <authorList>
            <person name="Ren Y."/>
            <person name="Zhang Z."/>
            <person name="Liu J."/>
            <person name="Staub J.E."/>
            <person name="Han Y."/>
            <person name="Cheng Z."/>
            <person name="Li X."/>
            <person name="Lu J."/>
            <person name="Miao H."/>
            <person name="Kang H."/>
            <person name="Xie B."/>
            <person name="Gu X."/>
            <person name="Wang X."/>
            <person name="Du Y."/>
            <person name="Jin W."/>
            <person name="Huang S."/>
        </authorList>
    </citation>
    <scope>NUCLEOTIDE SEQUENCE [LARGE SCALE GENOMIC DNA]</scope>
    <source>
        <strain evidence="3">cv. 9930</strain>
    </source>
</reference>
<sequence length="164" mass="18848">MMESSTLFKLGNGSSFTVWSNRWFDSLTLNFCFPKVVRRLLSYTTDLLRSLTQRIFCCTLGPFLFCLVLIYLWVGGFFIHCNMALIYLGSLCKEGAETIFEIFCQRLRLRSFGLGIIKGYFMSKETGWLDCFDIDNRNTAAGASYARNLKPFLCRTLFELACHA</sequence>
<evidence type="ECO:0000313" key="2">
    <source>
        <dbReference type="EMBL" id="KGN44093.1"/>
    </source>
</evidence>
<dbReference type="AlphaFoldDB" id="A0A0A0K3L7"/>
<evidence type="ECO:0000256" key="1">
    <source>
        <dbReference type="SAM" id="Phobius"/>
    </source>
</evidence>
<reference evidence="2 3" key="4">
    <citation type="journal article" date="2011" name="BMC Genomics">
        <title>RNA-Seq improves annotation of protein-coding genes in the cucumber genome.</title>
        <authorList>
            <person name="Li Z."/>
            <person name="Zhang Z."/>
            <person name="Yan P."/>
            <person name="Huang S."/>
            <person name="Fei Z."/>
            <person name="Lin K."/>
        </authorList>
    </citation>
    <scope>NUCLEOTIDE SEQUENCE [LARGE SCALE GENOMIC DNA]</scope>
    <source>
        <strain evidence="3">cv. 9930</strain>
    </source>
</reference>
<reference evidence="2 3" key="3">
    <citation type="journal article" date="2010" name="BMC Genomics">
        <title>Transcriptome sequencing and comparative analysis of cucumber flowers with different sex types.</title>
        <authorList>
            <person name="Guo S."/>
            <person name="Zheng Y."/>
            <person name="Joung J.G."/>
            <person name="Liu S."/>
            <person name="Zhang Z."/>
            <person name="Crasta O.R."/>
            <person name="Sobral B.W."/>
            <person name="Xu Y."/>
            <person name="Huang S."/>
            <person name="Fei Z."/>
        </authorList>
    </citation>
    <scope>NUCLEOTIDE SEQUENCE [LARGE SCALE GENOMIC DNA]</scope>
    <source>
        <strain evidence="3">cv. 9930</strain>
    </source>
</reference>
<organism evidence="2 3">
    <name type="scientific">Cucumis sativus</name>
    <name type="common">Cucumber</name>
    <dbReference type="NCBI Taxonomy" id="3659"/>
    <lineage>
        <taxon>Eukaryota</taxon>
        <taxon>Viridiplantae</taxon>
        <taxon>Streptophyta</taxon>
        <taxon>Embryophyta</taxon>
        <taxon>Tracheophyta</taxon>
        <taxon>Spermatophyta</taxon>
        <taxon>Magnoliopsida</taxon>
        <taxon>eudicotyledons</taxon>
        <taxon>Gunneridae</taxon>
        <taxon>Pentapetalae</taxon>
        <taxon>rosids</taxon>
        <taxon>fabids</taxon>
        <taxon>Cucurbitales</taxon>
        <taxon>Cucurbitaceae</taxon>
        <taxon>Benincaseae</taxon>
        <taxon>Cucumis</taxon>
    </lineage>
</organism>
<accession>A0A0A0K3L7</accession>
<feature type="transmembrane region" description="Helical" evidence="1">
    <location>
        <begin position="55"/>
        <end position="74"/>
    </location>
</feature>
<evidence type="ECO:0000313" key="3">
    <source>
        <dbReference type="Proteomes" id="UP000029981"/>
    </source>
</evidence>
<keyword evidence="1" id="KW-1133">Transmembrane helix</keyword>